<evidence type="ECO:0000313" key="1">
    <source>
        <dbReference type="EMBL" id="MET3586415.1"/>
    </source>
</evidence>
<dbReference type="Proteomes" id="UP001549031">
    <property type="component" value="Unassembled WGS sequence"/>
</dbReference>
<protein>
    <submittedName>
        <fullName evidence="1">Uncharacterized protein</fullName>
    </submittedName>
</protein>
<dbReference type="EMBL" id="JBEPLJ010000009">
    <property type="protein sequence ID" value="MET3586415.1"/>
    <property type="molecule type" value="Genomic_DNA"/>
</dbReference>
<keyword evidence="2" id="KW-1185">Reference proteome</keyword>
<accession>A0ABV2H7A7</accession>
<evidence type="ECO:0000313" key="2">
    <source>
        <dbReference type="Proteomes" id="UP001549031"/>
    </source>
</evidence>
<name>A0ABV2H7A7_9HYPH</name>
<comment type="caution">
    <text evidence="1">The sequence shown here is derived from an EMBL/GenBank/DDBJ whole genome shotgun (WGS) entry which is preliminary data.</text>
</comment>
<proteinExistence type="predicted"/>
<gene>
    <name evidence="1" type="ORF">ABID21_002533</name>
</gene>
<dbReference type="RefSeq" id="WP_247244446.1">
    <property type="nucleotide sequence ID" value="NZ_JALJRA010000009.1"/>
</dbReference>
<reference evidence="1 2" key="1">
    <citation type="submission" date="2024-06" db="EMBL/GenBank/DDBJ databases">
        <title>Genomic Encyclopedia of Type Strains, Phase IV (KMG-IV): sequencing the most valuable type-strain genomes for metagenomic binning, comparative biology and taxonomic classification.</title>
        <authorList>
            <person name="Goeker M."/>
        </authorList>
    </citation>
    <scope>NUCLEOTIDE SEQUENCE [LARGE SCALE GENOMIC DNA]</scope>
    <source>
        <strain evidence="1 2">DSM 105042</strain>
    </source>
</reference>
<sequence>MSIEARGVQATARLIFLCGFLKYARFLWRHSFSINTNTWSKPMANEHFLRGMATGNYFADDLIAARD</sequence>
<organism evidence="1 2">
    <name type="scientific">Pseudorhizobium tarimense</name>
    <dbReference type="NCBI Taxonomy" id="1079109"/>
    <lineage>
        <taxon>Bacteria</taxon>
        <taxon>Pseudomonadati</taxon>
        <taxon>Pseudomonadota</taxon>
        <taxon>Alphaproteobacteria</taxon>
        <taxon>Hyphomicrobiales</taxon>
        <taxon>Rhizobiaceae</taxon>
        <taxon>Rhizobium/Agrobacterium group</taxon>
        <taxon>Pseudorhizobium</taxon>
    </lineage>
</organism>